<dbReference type="GO" id="GO:0030246">
    <property type="term" value="F:carbohydrate binding"/>
    <property type="evidence" value="ECO:0007669"/>
    <property type="project" value="InterPro"/>
</dbReference>
<dbReference type="InterPro" id="IPR017853">
    <property type="entry name" value="GH"/>
</dbReference>
<dbReference type="SUPFAM" id="SSF51445">
    <property type="entry name" value="(Trans)glycosidases"/>
    <property type="match status" value="1"/>
</dbReference>
<feature type="domain" description="Glycosyl-hydrolase 97 catalytic" evidence="6">
    <location>
        <begin position="328"/>
        <end position="480"/>
    </location>
</feature>
<dbReference type="PANTHER" id="PTHR35803:SF2">
    <property type="entry name" value="RETAINING ALPHA-GALACTOSIDASE"/>
    <property type="match status" value="1"/>
</dbReference>
<protein>
    <submittedName>
        <fullName evidence="9">Glycoside hydrolase family 97 protein</fullName>
    </submittedName>
</protein>
<name>A0AAJ6BEQ8_9BACT</name>
<dbReference type="InterPro" id="IPR052720">
    <property type="entry name" value="Glycosyl_hydrolase_97"/>
</dbReference>
<dbReference type="Pfam" id="PF14508">
    <property type="entry name" value="GH97_N"/>
    <property type="match status" value="1"/>
</dbReference>
<organism evidence="9 10">
    <name type="scientific">Candidatus Pseudobacter hemicellulosilyticus</name>
    <dbReference type="NCBI Taxonomy" id="3121375"/>
    <lineage>
        <taxon>Bacteria</taxon>
        <taxon>Pseudomonadati</taxon>
        <taxon>Bacteroidota</taxon>
        <taxon>Chitinophagia</taxon>
        <taxon>Chitinophagales</taxon>
        <taxon>Chitinophagaceae</taxon>
        <taxon>Pseudobacter</taxon>
    </lineage>
</organism>
<evidence type="ECO:0000259" key="6">
    <source>
        <dbReference type="Pfam" id="PF10566"/>
    </source>
</evidence>
<dbReference type="Pfam" id="PF10566">
    <property type="entry name" value="Glyco_hydro_97"/>
    <property type="match status" value="1"/>
</dbReference>
<dbReference type="InterPro" id="IPR013785">
    <property type="entry name" value="Aldolase_TIM"/>
</dbReference>
<keyword evidence="5" id="KW-0326">Glycosidase</keyword>
<dbReference type="InterPro" id="IPR019563">
    <property type="entry name" value="GH97_catalytic"/>
</dbReference>
<dbReference type="Gene3D" id="2.60.40.1180">
    <property type="entry name" value="Golgi alpha-mannosidase II"/>
    <property type="match status" value="1"/>
</dbReference>
<reference evidence="9" key="1">
    <citation type="submission" date="2023-03" db="EMBL/GenBank/DDBJ databases">
        <title>Andean soil-derived lignocellulolytic bacterial consortium as a source of novel taxa and putative plastic-active enzymes.</title>
        <authorList>
            <person name="Diaz-Garcia L."/>
            <person name="Chuvochina M."/>
            <person name="Feuerriegel G."/>
            <person name="Bunk B."/>
            <person name="Sproer C."/>
            <person name="Streit W.R."/>
            <person name="Rodriguez L.M."/>
            <person name="Overmann J."/>
            <person name="Jimenez D.J."/>
        </authorList>
    </citation>
    <scope>NUCLEOTIDE SEQUENCE</scope>
    <source>
        <strain evidence="9">MAG 7</strain>
    </source>
</reference>
<keyword evidence="3 9" id="KW-0378">Hydrolase</keyword>
<dbReference type="InterPro" id="IPR029483">
    <property type="entry name" value="GH97_C"/>
</dbReference>
<dbReference type="InterPro" id="IPR029486">
    <property type="entry name" value="GH97_N"/>
</dbReference>
<evidence type="ECO:0000256" key="5">
    <source>
        <dbReference type="ARBA" id="ARBA00023295"/>
    </source>
</evidence>
<evidence type="ECO:0000256" key="4">
    <source>
        <dbReference type="ARBA" id="ARBA00022837"/>
    </source>
</evidence>
<dbReference type="Gene3D" id="3.20.20.70">
    <property type="entry name" value="Aldolase class I"/>
    <property type="match status" value="1"/>
</dbReference>
<evidence type="ECO:0000259" key="7">
    <source>
        <dbReference type="Pfam" id="PF14508"/>
    </source>
</evidence>
<dbReference type="Gene3D" id="2.70.98.10">
    <property type="match status" value="1"/>
</dbReference>
<proteinExistence type="predicted"/>
<dbReference type="InterPro" id="IPR014718">
    <property type="entry name" value="GH-type_carb-bd"/>
</dbReference>
<dbReference type="InterPro" id="IPR013780">
    <property type="entry name" value="Glyco_hydro_b"/>
</dbReference>
<dbReference type="PANTHER" id="PTHR35803">
    <property type="entry name" value="GLUCAN 1,4-ALPHA-GLUCOSIDASE SUSB-RELATED"/>
    <property type="match status" value="1"/>
</dbReference>
<comment type="subunit">
    <text evidence="2">Monomer.</text>
</comment>
<dbReference type="Pfam" id="PF14509">
    <property type="entry name" value="GH97_C"/>
    <property type="match status" value="1"/>
</dbReference>
<gene>
    <name evidence="9" type="ORF">P0Y53_20295</name>
</gene>
<evidence type="ECO:0000256" key="1">
    <source>
        <dbReference type="ARBA" id="ARBA00001913"/>
    </source>
</evidence>
<dbReference type="EMBL" id="CP119311">
    <property type="protein sequence ID" value="WEK34835.1"/>
    <property type="molecule type" value="Genomic_DNA"/>
</dbReference>
<keyword evidence="4" id="KW-0106">Calcium</keyword>
<evidence type="ECO:0000313" key="10">
    <source>
        <dbReference type="Proteomes" id="UP001220610"/>
    </source>
</evidence>
<feature type="domain" description="Glycosyl-hydrolase 97 C-terminal oligomerisation" evidence="8">
    <location>
        <begin position="578"/>
        <end position="675"/>
    </location>
</feature>
<evidence type="ECO:0000259" key="8">
    <source>
        <dbReference type="Pfam" id="PF14509"/>
    </source>
</evidence>
<evidence type="ECO:0000313" key="9">
    <source>
        <dbReference type="EMBL" id="WEK34835.1"/>
    </source>
</evidence>
<dbReference type="AlphaFoldDB" id="A0AAJ6BEQ8"/>
<evidence type="ECO:0000256" key="3">
    <source>
        <dbReference type="ARBA" id="ARBA00022801"/>
    </source>
</evidence>
<sequence>MMVTLPTECLIPEKKQQRPAKSFYQRALRILPICLLAAAGATAQKPQQFSLQSPDKSITVNLLLNEDISYTVTADGQQLVAPSRISFSTDQLKPVKIAAAGLRVKKSATKLLDEQLTPVVFQKSGTVRNYCQQLQLELANGLTLEWRVFNEGFAWRWLTSHKGAYKVLSEEANWQLPAGARSWYPLEDGFYSHNERLYKYLPMDSITEQKLASLPALFEIKNHRLLLTESSLFNYAGCWLRGNGNGGLKAVFPYFPKEKKITSDRDEKIQSREDFIALGNGPQAYPWRVAMVAREDKQILTNQLPYLLGRPAEGDFSWVKPGKVQWDWWHANNVYGVPFKAGVNNDTYKYYIDFAAEYNIEYVLLDEGWCDTRDLMKQVPDINVQELARYAREKKVDLLLWTSWLVLDKQLEVALDSFASWGIKGIKVDFMQRDDQEMVNYYEKVAKAAAARHLLVDFHGAYKPTGWLRTYPNILTSEGVFGNENSKWSKLLGADHNTTLPFIRMAAGPMDFTPGGMLNAQEKYFAPIWDEPLTQGTRCNQLAMYVIYESPLQMLCDMPTHYYKEPEAMEFLRAVPVEWTQTIPLHAKTGDYVAMARQARNGDWFVGAMTDWDARELQLNLSFLPEGSYRMEILKDGVNANQNAKDFAKETLTVTKNTTLTMPLAKGGGYVARITKQ</sequence>
<dbReference type="Proteomes" id="UP001220610">
    <property type="component" value="Chromosome"/>
</dbReference>
<comment type="cofactor">
    <cofactor evidence="1">
        <name>Ca(2+)</name>
        <dbReference type="ChEBI" id="CHEBI:29108"/>
    </cofactor>
</comment>
<feature type="domain" description="Glycosyl-hydrolase 97 N-terminal" evidence="7">
    <location>
        <begin position="51"/>
        <end position="311"/>
    </location>
</feature>
<accession>A0AAJ6BEQ8</accession>
<evidence type="ECO:0000256" key="2">
    <source>
        <dbReference type="ARBA" id="ARBA00011245"/>
    </source>
</evidence>
<dbReference type="GO" id="GO:0016798">
    <property type="term" value="F:hydrolase activity, acting on glycosyl bonds"/>
    <property type="evidence" value="ECO:0007669"/>
    <property type="project" value="UniProtKB-KW"/>
</dbReference>